<evidence type="ECO:0000313" key="1">
    <source>
        <dbReference type="EMBL" id="MDQ0233538.1"/>
    </source>
</evidence>
<reference evidence="1 2" key="1">
    <citation type="submission" date="2023-07" db="EMBL/GenBank/DDBJ databases">
        <title>Genomic Encyclopedia of Type Strains, Phase IV (KMG-IV): sequencing the most valuable type-strain genomes for metagenomic binning, comparative biology and taxonomic classification.</title>
        <authorList>
            <person name="Goeker M."/>
        </authorList>
    </citation>
    <scope>NUCLEOTIDE SEQUENCE [LARGE SCALE GENOMIC DNA]</scope>
    <source>
        <strain evidence="1 2">DSM 29005</strain>
    </source>
</reference>
<evidence type="ECO:0000313" key="2">
    <source>
        <dbReference type="Proteomes" id="UP001234495"/>
    </source>
</evidence>
<dbReference type="RefSeq" id="WP_307347024.1">
    <property type="nucleotide sequence ID" value="NZ_JAUSUD010000045.1"/>
</dbReference>
<accession>A0ABT9ZPU9</accession>
<comment type="caution">
    <text evidence="1">The sequence shown here is derived from an EMBL/GenBank/DDBJ whole genome shotgun (WGS) entry which is preliminary data.</text>
</comment>
<gene>
    <name evidence="1" type="ORF">J2S19_004885</name>
</gene>
<dbReference type="Proteomes" id="UP001234495">
    <property type="component" value="Unassembled WGS sequence"/>
</dbReference>
<organism evidence="1 2">
    <name type="scientific">Metabacillus malikii</name>
    <dbReference type="NCBI Taxonomy" id="1504265"/>
    <lineage>
        <taxon>Bacteria</taxon>
        <taxon>Bacillati</taxon>
        <taxon>Bacillota</taxon>
        <taxon>Bacilli</taxon>
        <taxon>Bacillales</taxon>
        <taxon>Bacillaceae</taxon>
        <taxon>Metabacillus</taxon>
    </lineage>
</organism>
<evidence type="ECO:0008006" key="3">
    <source>
        <dbReference type="Google" id="ProtNLM"/>
    </source>
</evidence>
<protein>
    <recommendedName>
        <fullName evidence="3">Immunity protein 70</fullName>
    </recommendedName>
</protein>
<sequence length="136" mass="15814">MAVGLLVDCFYFELGHSDFVHSFFSTISYHFEKEGWGTKYPLMMNELYHDKLNWNDVSVVKANLIEIEQELSKLSPKQVIWDIDDLSQKPPWEISSKVTNLVNYFATADGKTFFEVIRTAMDVAEEDKCDLKIHKL</sequence>
<dbReference type="InterPro" id="IPR028185">
    <property type="entry name" value="Imm70"/>
</dbReference>
<dbReference type="EMBL" id="JAUSUD010000045">
    <property type="protein sequence ID" value="MDQ0233538.1"/>
    <property type="molecule type" value="Genomic_DNA"/>
</dbReference>
<dbReference type="Pfam" id="PF15601">
    <property type="entry name" value="Imm70"/>
    <property type="match status" value="1"/>
</dbReference>
<name>A0ABT9ZPU9_9BACI</name>
<keyword evidence="2" id="KW-1185">Reference proteome</keyword>
<proteinExistence type="predicted"/>